<dbReference type="NCBIfam" id="TIGR02937">
    <property type="entry name" value="sigma70-ECF"/>
    <property type="match status" value="1"/>
</dbReference>
<dbReference type="RefSeq" id="WP_183570157.1">
    <property type="nucleotide sequence ID" value="NZ_CBCSLB010000024.1"/>
</dbReference>
<dbReference type="Pfam" id="PF04542">
    <property type="entry name" value="Sigma70_r2"/>
    <property type="match status" value="1"/>
</dbReference>
<evidence type="ECO:0000256" key="2">
    <source>
        <dbReference type="ARBA" id="ARBA00023082"/>
    </source>
</evidence>
<dbReference type="InterPro" id="IPR014284">
    <property type="entry name" value="RNA_pol_sigma-70_dom"/>
</dbReference>
<dbReference type="InterPro" id="IPR013325">
    <property type="entry name" value="RNA_pol_sigma_r2"/>
</dbReference>
<sequence>MHSNSEQLAEQLQWFTVAYSKKHRIKLSFAMRTIEIALSYPLQADDVYNFLKEQRYKHIDVDVQLSYASRQAVSKELLPEKANYQNISNDIDEIDDILSQPLQPKHQIEPVSLKEPSMPSYRMNEYMLKDYTQGRNELLKQNIVVANMNLVYSEVKRYKNYMNHNLSEEDLHHEGVIGLMDAIERFDPTMGGAFSTYAVYWIRQRVIRSIMNYGTTVRVPVHLIELIRKIKKIEAQFNGDNNEKADIEEICTEIGITKKQYYDAKLAEHRYLSFTSLNQQVGTGDESETELSDFVPNDRLEIFVSMPREFLDPYELTEQRMLQENVAELLCRLQERERKVIEYRFGLLDGRSRTLEDVGRIFGLTRERIRQIESKALRHLRAVRNREKWIWIS</sequence>
<dbReference type="SUPFAM" id="SSF88659">
    <property type="entry name" value="Sigma3 and sigma4 domains of RNA polymerase sigma factors"/>
    <property type="match status" value="2"/>
</dbReference>
<keyword evidence="1" id="KW-0805">Transcription regulation</keyword>
<evidence type="ECO:0000256" key="3">
    <source>
        <dbReference type="ARBA" id="ARBA00023125"/>
    </source>
</evidence>
<evidence type="ECO:0000259" key="5">
    <source>
        <dbReference type="PROSITE" id="PS00716"/>
    </source>
</evidence>
<reference evidence="6 7" key="1">
    <citation type="submission" date="2020-08" db="EMBL/GenBank/DDBJ databases">
        <title>Genomic Encyclopedia of Type Strains, Phase III (KMG-III): the genomes of soil and plant-associated and newly described type strains.</title>
        <authorList>
            <person name="Whitman W."/>
        </authorList>
    </citation>
    <scope>NUCLEOTIDE SEQUENCE [LARGE SCALE GENOMIC DNA]</scope>
    <source>
        <strain evidence="6 7">CECT 8234</strain>
    </source>
</reference>
<comment type="caution">
    <text evidence="6">The sequence shown here is derived from an EMBL/GenBank/DDBJ whole genome shotgun (WGS) entry which is preliminary data.</text>
</comment>
<keyword evidence="2" id="KW-0731">Sigma factor</keyword>
<dbReference type="PANTHER" id="PTHR30603">
    <property type="entry name" value="RNA POLYMERASE SIGMA FACTOR RPO"/>
    <property type="match status" value="1"/>
</dbReference>
<dbReference type="InterPro" id="IPR013324">
    <property type="entry name" value="RNA_pol_sigma_r3/r4-like"/>
</dbReference>
<dbReference type="EMBL" id="JACHXW010000025">
    <property type="protein sequence ID" value="MBB3155456.1"/>
    <property type="molecule type" value="Genomic_DNA"/>
</dbReference>
<dbReference type="SUPFAM" id="SSF88946">
    <property type="entry name" value="Sigma2 domain of RNA polymerase sigma factors"/>
    <property type="match status" value="1"/>
</dbReference>
<dbReference type="AlphaFoldDB" id="A0A7W5GD12"/>
<keyword evidence="4" id="KW-0804">Transcription</keyword>
<dbReference type="GO" id="GO:0003677">
    <property type="term" value="F:DNA binding"/>
    <property type="evidence" value="ECO:0007669"/>
    <property type="project" value="UniProtKB-KW"/>
</dbReference>
<proteinExistence type="predicted"/>
<evidence type="ECO:0000256" key="4">
    <source>
        <dbReference type="ARBA" id="ARBA00023163"/>
    </source>
</evidence>
<dbReference type="Gene3D" id="1.10.10.10">
    <property type="entry name" value="Winged helix-like DNA-binding domain superfamily/Winged helix DNA-binding domain"/>
    <property type="match status" value="2"/>
</dbReference>
<organism evidence="6 7">
    <name type="scientific">Paenibacillus endophyticus</name>
    <dbReference type="NCBI Taxonomy" id="1294268"/>
    <lineage>
        <taxon>Bacteria</taxon>
        <taxon>Bacillati</taxon>
        <taxon>Bacillota</taxon>
        <taxon>Bacilli</taxon>
        <taxon>Bacillales</taxon>
        <taxon>Paenibacillaceae</taxon>
        <taxon>Paenibacillus</taxon>
    </lineage>
</organism>
<dbReference type="Pfam" id="PF04545">
    <property type="entry name" value="Sigma70_r4"/>
    <property type="match status" value="1"/>
</dbReference>
<dbReference type="Proteomes" id="UP000518605">
    <property type="component" value="Unassembled WGS sequence"/>
</dbReference>
<evidence type="ECO:0000256" key="1">
    <source>
        <dbReference type="ARBA" id="ARBA00023015"/>
    </source>
</evidence>
<dbReference type="InterPro" id="IPR007630">
    <property type="entry name" value="RNA_pol_sigma70_r4"/>
</dbReference>
<gene>
    <name evidence="6" type="ORF">FHS16_005564</name>
</gene>
<name>A0A7W5GD12_9BACL</name>
<dbReference type="InterPro" id="IPR000943">
    <property type="entry name" value="RNA_pol_sigma70"/>
</dbReference>
<dbReference type="Gene3D" id="1.10.601.10">
    <property type="entry name" value="RNA Polymerase Primary Sigma Factor"/>
    <property type="match status" value="1"/>
</dbReference>
<dbReference type="PROSITE" id="PS00716">
    <property type="entry name" value="SIGMA70_2"/>
    <property type="match status" value="1"/>
</dbReference>
<dbReference type="InterPro" id="IPR050239">
    <property type="entry name" value="Sigma-70_RNA_pol_init_factors"/>
</dbReference>
<dbReference type="InterPro" id="IPR007627">
    <property type="entry name" value="RNA_pol_sigma70_r2"/>
</dbReference>
<dbReference type="InterPro" id="IPR036388">
    <property type="entry name" value="WH-like_DNA-bd_sf"/>
</dbReference>
<dbReference type="CDD" id="cd06171">
    <property type="entry name" value="Sigma70_r4"/>
    <property type="match status" value="1"/>
</dbReference>
<dbReference type="PANTHER" id="PTHR30603:SF47">
    <property type="entry name" value="RNA POLYMERASE SIGMA FACTOR SIGD, CHLOROPLASTIC"/>
    <property type="match status" value="1"/>
</dbReference>
<accession>A0A7W5GD12</accession>
<keyword evidence="7" id="KW-1185">Reference proteome</keyword>
<dbReference type="PRINTS" id="PR00046">
    <property type="entry name" value="SIGMA70FCT"/>
</dbReference>
<protein>
    <submittedName>
        <fullName evidence="6">RNA polymerase primary sigma factor</fullName>
    </submittedName>
</protein>
<dbReference type="GO" id="GO:0016987">
    <property type="term" value="F:sigma factor activity"/>
    <property type="evidence" value="ECO:0007669"/>
    <property type="project" value="UniProtKB-KW"/>
</dbReference>
<evidence type="ECO:0000313" key="6">
    <source>
        <dbReference type="EMBL" id="MBB3155456.1"/>
    </source>
</evidence>
<keyword evidence="3" id="KW-0238">DNA-binding</keyword>
<evidence type="ECO:0000313" key="7">
    <source>
        <dbReference type="Proteomes" id="UP000518605"/>
    </source>
</evidence>
<feature type="domain" description="RNA polymerase sigma-70" evidence="5">
    <location>
        <begin position="354"/>
        <end position="380"/>
    </location>
</feature>
<dbReference type="GO" id="GO:0006352">
    <property type="term" value="P:DNA-templated transcription initiation"/>
    <property type="evidence" value="ECO:0007669"/>
    <property type="project" value="InterPro"/>
</dbReference>